<evidence type="ECO:0000256" key="4">
    <source>
        <dbReference type="ARBA" id="ARBA00022989"/>
    </source>
</evidence>
<comment type="subcellular location">
    <subcellularLocation>
        <location evidence="1">Cell membrane</location>
        <topology evidence="1">Multi-pass membrane protein</topology>
    </subcellularLocation>
</comment>
<gene>
    <name evidence="7" type="ORF">IAD06_02820</name>
</gene>
<reference evidence="7" key="2">
    <citation type="journal article" date="2021" name="PeerJ">
        <title>Extensive microbial diversity within the chicken gut microbiome revealed by metagenomics and culture.</title>
        <authorList>
            <person name="Gilroy R."/>
            <person name="Ravi A."/>
            <person name="Getino M."/>
            <person name="Pursley I."/>
            <person name="Horton D.L."/>
            <person name="Alikhan N.F."/>
            <person name="Baker D."/>
            <person name="Gharbi K."/>
            <person name="Hall N."/>
            <person name="Watson M."/>
            <person name="Adriaenssens E.M."/>
            <person name="Foster-Nyarko E."/>
            <person name="Jarju S."/>
            <person name="Secka A."/>
            <person name="Antonio M."/>
            <person name="Oren A."/>
            <person name="Chaudhuri R.R."/>
            <person name="La Ragione R."/>
            <person name="Hildebrand F."/>
            <person name="Pallen M.J."/>
        </authorList>
    </citation>
    <scope>NUCLEOTIDE SEQUENCE</scope>
    <source>
        <strain evidence="7">21143</strain>
    </source>
</reference>
<feature type="transmembrane region" description="Helical" evidence="6">
    <location>
        <begin position="16"/>
        <end position="37"/>
    </location>
</feature>
<dbReference type="EMBL" id="DVKT01000021">
    <property type="protein sequence ID" value="HIT38959.1"/>
    <property type="molecule type" value="Genomic_DNA"/>
</dbReference>
<evidence type="ECO:0000313" key="7">
    <source>
        <dbReference type="EMBL" id="HIT38959.1"/>
    </source>
</evidence>
<dbReference type="PANTHER" id="PTHR30250:SF26">
    <property type="entry name" value="PSMA PROTEIN"/>
    <property type="match status" value="1"/>
</dbReference>
<name>A0A9D1GF16_9BACT</name>
<feature type="transmembrane region" description="Helical" evidence="6">
    <location>
        <begin position="438"/>
        <end position="460"/>
    </location>
</feature>
<keyword evidence="5 6" id="KW-0472">Membrane</keyword>
<evidence type="ECO:0000256" key="5">
    <source>
        <dbReference type="ARBA" id="ARBA00023136"/>
    </source>
</evidence>
<dbReference type="InterPro" id="IPR050833">
    <property type="entry name" value="Poly_Biosynth_Transport"/>
</dbReference>
<feature type="transmembrane region" description="Helical" evidence="6">
    <location>
        <begin position="231"/>
        <end position="248"/>
    </location>
</feature>
<feature type="transmembrane region" description="Helical" evidence="6">
    <location>
        <begin position="315"/>
        <end position="339"/>
    </location>
</feature>
<evidence type="ECO:0000256" key="6">
    <source>
        <dbReference type="SAM" id="Phobius"/>
    </source>
</evidence>
<reference evidence="7" key="1">
    <citation type="submission" date="2020-10" db="EMBL/GenBank/DDBJ databases">
        <authorList>
            <person name="Gilroy R."/>
        </authorList>
    </citation>
    <scope>NUCLEOTIDE SEQUENCE</scope>
    <source>
        <strain evidence="7">21143</strain>
    </source>
</reference>
<feature type="transmembrane region" description="Helical" evidence="6">
    <location>
        <begin position="94"/>
        <end position="116"/>
    </location>
</feature>
<dbReference type="AlphaFoldDB" id="A0A9D1GF16"/>
<evidence type="ECO:0000313" key="8">
    <source>
        <dbReference type="Proteomes" id="UP000886722"/>
    </source>
</evidence>
<dbReference type="GO" id="GO:0005886">
    <property type="term" value="C:plasma membrane"/>
    <property type="evidence" value="ECO:0007669"/>
    <property type="project" value="UniProtKB-SubCell"/>
</dbReference>
<accession>A0A9D1GF16</accession>
<feature type="transmembrane region" description="Helical" evidence="6">
    <location>
        <begin position="161"/>
        <end position="182"/>
    </location>
</feature>
<dbReference type="Proteomes" id="UP000886722">
    <property type="component" value="Unassembled WGS sequence"/>
</dbReference>
<feature type="transmembrane region" description="Helical" evidence="6">
    <location>
        <begin position="188"/>
        <end position="210"/>
    </location>
</feature>
<feature type="transmembrane region" description="Helical" evidence="6">
    <location>
        <begin position="466"/>
        <end position="487"/>
    </location>
</feature>
<feature type="transmembrane region" description="Helical" evidence="6">
    <location>
        <begin position="379"/>
        <end position="397"/>
    </location>
</feature>
<comment type="caution">
    <text evidence="7">The sequence shown here is derived from an EMBL/GenBank/DDBJ whole genome shotgun (WGS) entry which is preliminary data.</text>
</comment>
<evidence type="ECO:0000256" key="1">
    <source>
        <dbReference type="ARBA" id="ARBA00004651"/>
    </source>
</evidence>
<protein>
    <submittedName>
        <fullName evidence="7">Lipopolysaccharide biosynthesis protein</fullName>
    </submittedName>
</protein>
<dbReference type="PANTHER" id="PTHR30250">
    <property type="entry name" value="PST FAMILY PREDICTED COLANIC ACID TRANSPORTER"/>
    <property type="match status" value="1"/>
</dbReference>
<sequence length="510" mass="57362">MDTQLENNKRIARNTFFLYLRMIFIMGVSLFTSRVILRALGDVDFGLFNVVGGIIAIFSFVSDSMAGTSSRYITVALGGGDKAELRCVVSTTRLIQILLAVIIFILAETLGLWLLLNKLVIPAERMTAAFWVYQCSVATSMVLILSAPYNALIIAHEQMKAFAYISIFEAVSRLSIAYLIQWTSWDKLIVYAVLLLFLQLIVRLCYSMYCRRNFPESRAPLRYEKHRLKEMFAYSGWTSLGHLAIVGYTQGLNILLNIFFGPVVNAARGVSVQVQSAVTRFVTNFQMALNPQITKSYAANNLDYMHKLVLYSSKYAFFLMLLLSFPIIINAEYILGLWLGNVPQYTVAFVRLTLVISTIESLKGSVLTSLHATGRIRKVQIIESCSLLMIVPISYLILKSGVAAPESVFGVYLCVELFTQMLRVRFILPLIGLSTSHYLKIVVVPLSLIATILVVLFFFYKPEPDLGSFVYSSLAGDCVIMLLVYIIGLSKSERLFLIQKVRQTLSLKRK</sequence>
<feature type="transmembrane region" description="Helical" evidence="6">
    <location>
        <begin position="128"/>
        <end position="149"/>
    </location>
</feature>
<keyword evidence="2" id="KW-1003">Cell membrane</keyword>
<keyword evidence="4 6" id="KW-1133">Transmembrane helix</keyword>
<keyword evidence="3 6" id="KW-0812">Transmembrane</keyword>
<organism evidence="7 8">
    <name type="scientific">Candidatus Caccoplasma intestinavium</name>
    <dbReference type="NCBI Taxonomy" id="2840716"/>
    <lineage>
        <taxon>Bacteria</taxon>
        <taxon>Pseudomonadati</taxon>
        <taxon>Bacteroidota</taxon>
        <taxon>Bacteroidia</taxon>
        <taxon>Bacteroidales</taxon>
        <taxon>Bacteroidaceae</taxon>
        <taxon>Bacteroidaceae incertae sedis</taxon>
        <taxon>Candidatus Caccoplasma</taxon>
    </lineage>
</organism>
<proteinExistence type="predicted"/>
<evidence type="ECO:0000256" key="3">
    <source>
        <dbReference type="ARBA" id="ARBA00022692"/>
    </source>
</evidence>
<evidence type="ECO:0000256" key="2">
    <source>
        <dbReference type="ARBA" id="ARBA00022475"/>
    </source>
</evidence>